<protein>
    <submittedName>
        <fullName evidence="1">Uncharacterized protein</fullName>
    </submittedName>
</protein>
<proteinExistence type="predicted"/>
<evidence type="ECO:0000313" key="2">
    <source>
        <dbReference type="Proteomes" id="UP000735302"/>
    </source>
</evidence>
<name>A0AAV4BFX6_9GAST</name>
<dbReference type="Proteomes" id="UP000735302">
    <property type="component" value="Unassembled WGS sequence"/>
</dbReference>
<gene>
    <name evidence="1" type="ORF">PoB_004450500</name>
</gene>
<evidence type="ECO:0000313" key="1">
    <source>
        <dbReference type="EMBL" id="GFO18000.1"/>
    </source>
</evidence>
<reference evidence="1 2" key="1">
    <citation type="journal article" date="2021" name="Elife">
        <title>Chloroplast acquisition without the gene transfer in kleptoplastic sea slugs, Plakobranchus ocellatus.</title>
        <authorList>
            <person name="Maeda T."/>
            <person name="Takahashi S."/>
            <person name="Yoshida T."/>
            <person name="Shimamura S."/>
            <person name="Takaki Y."/>
            <person name="Nagai Y."/>
            <person name="Toyoda A."/>
            <person name="Suzuki Y."/>
            <person name="Arimoto A."/>
            <person name="Ishii H."/>
            <person name="Satoh N."/>
            <person name="Nishiyama T."/>
            <person name="Hasebe M."/>
            <person name="Maruyama T."/>
            <person name="Minagawa J."/>
            <person name="Obokata J."/>
            <person name="Shigenobu S."/>
        </authorList>
    </citation>
    <scope>NUCLEOTIDE SEQUENCE [LARGE SCALE GENOMIC DNA]</scope>
</reference>
<dbReference type="AlphaFoldDB" id="A0AAV4BFX6"/>
<keyword evidence="2" id="KW-1185">Reference proteome</keyword>
<accession>A0AAV4BFX6</accession>
<organism evidence="1 2">
    <name type="scientific">Plakobranchus ocellatus</name>
    <dbReference type="NCBI Taxonomy" id="259542"/>
    <lineage>
        <taxon>Eukaryota</taxon>
        <taxon>Metazoa</taxon>
        <taxon>Spiralia</taxon>
        <taxon>Lophotrochozoa</taxon>
        <taxon>Mollusca</taxon>
        <taxon>Gastropoda</taxon>
        <taxon>Heterobranchia</taxon>
        <taxon>Euthyneura</taxon>
        <taxon>Panpulmonata</taxon>
        <taxon>Sacoglossa</taxon>
        <taxon>Placobranchoidea</taxon>
        <taxon>Plakobranchidae</taxon>
        <taxon>Plakobranchus</taxon>
    </lineage>
</organism>
<comment type="caution">
    <text evidence="1">The sequence shown here is derived from an EMBL/GenBank/DDBJ whole genome shotgun (WGS) entry which is preliminary data.</text>
</comment>
<sequence>MRQWSLINVHCCASQLWTVVNRGTASFGQLQLAVCTAACLHSPVESKVAATAAAARLSLAWDRIVQQSQFSLHVDNGQRLGTRQKAAIEKLSEGPGACRKLAQLAQSRLLDRAKQHQQHGSGSQQQQQQ</sequence>
<dbReference type="EMBL" id="BLXT01004926">
    <property type="protein sequence ID" value="GFO18000.1"/>
    <property type="molecule type" value="Genomic_DNA"/>
</dbReference>